<dbReference type="Pfam" id="PF10649">
    <property type="entry name" value="DUF2478"/>
    <property type="match status" value="1"/>
</dbReference>
<dbReference type="Proteomes" id="UP000199502">
    <property type="component" value="Unassembled WGS sequence"/>
</dbReference>
<organism evidence="1 2">
    <name type="scientific">Paracoccus tibetensis</name>
    <dbReference type="NCBI Taxonomy" id="336292"/>
    <lineage>
        <taxon>Bacteria</taxon>
        <taxon>Pseudomonadati</taxon>
        <taxon>Pseudomonadota</taxon>
        <taxon>Alphaproteobacteria</taxon>
        <taxon>Rhodobacterales</taxon>
        <taxon>Paracoccaceae</taxon>
        <taxon>Paracoccus</taxon>
    </lineage>
</organism>
<proteinExistence type="predicted"/>
<evidence type="ECO:0008006" key="3">
    <source>
        <dbReference type="Google" id="ProtNLM"/>
    </source>
</evidence>
<evidence type="ECO:0000313" key="2">
    <source>
        <dbReference type="Proteomes" id="UP000199502"/>
    </source>
</evidence>
<sequence length="169" mass="17691">MLAWFGLDETAPPGAADRMLAALAADLAQAGWRLAGAVQHNLDHGADCACDMELVLLAEPEAPPIRISQSLGTLSSGCRLDSGALQMAAGRVAARLDGAELLILPKFGQQEAHGRGFREVIGAALLRDLPVLLHVPRQQRAAFAEFAGDLAQEVPAAALAGWVRAQRAA</sequence>
<dbReference type="AlphaFoldDB" id="A0A1G5E6Q1"/>
<dbReference type="EMBL" id="FMVT01000003">
    <property type="protein sequence ID" value="SCY22622.1"/>
    <property type="molecule type" value="Genomic_DNA"/>
</dbReference>
<keyword evidence="2" id="KW-1185">Reference proteome</keyword>
<protein>
    <recommendedName>
        <fullName evidence="3">DUF2478 domain-containing protein</fullName>
    </recommendedName>
</protein>
<dbReference type="RefSeq" id="WP_090740856.1">
    <property type="nucleotide sequence ID" value="NZ_FMVT01000003.1"/>
</dbReference>
<gene>
    <name evidence="1" type="ORF">SAMN05660710_00967</name>
</gene>
<evidence type="ECO:0000313" key="1">
    <source>
        <dbReference type="EMBL" id="SCY22622.1"/>
    </source>
</evidence>
<dbReference type="OrthoDB" id="5918880at2"/>
<name>A0A1G5E6Q1_9RHOB</name>
<dbReference type="InterPro" id="IPR018912">
    <property type="entry name" value="DUF2478"/>
</dbReference>
<reference evidence="1 2" key="1">
    <citation type="submission" date="2016-10" db="EMBL/GenBank/DDBJ databases">
        <authorList>
            <person name="de Groot N.N."/>
        </authorList>
    </citation>
    <scope>NUCLEOTIDE SEQUENCE [LARGE SCALE GENOMIC DNA]</scope>
    <source>
        <strain evidence="1 2">CGMCC 1.8925</strain>
    </source>
</reference>
<accession>A0A1G5E6Q1</accession>
<dbReference type="STRING" id="336292.SAMN05660710_00967"/>